<keyword evidence="2" id="KW-1185">Reference proteome</keyword>
<protein>
    <submittedName>
        <fullName evidence="1">Uncharacterized protein</fullName>
    </submittedName>
</protein>
<evidence type="ECO:0000313" key="2">
    <source>
        <dbReference type="Proteomes" id="UP000247922"/>
    </source>
</evidence>
<proteinExistence type="predicted"/>
<organism evidence="1 2">
    <name type="scientific">Streptohalobacillus salinus</name>
    <dbReference type="NCBI Taxonomy" id="621096"/>
    <lineage>
        <taxon>Bacteria</taxon>
        <taxon>Bacillati</taxon>
        <taxon>Bacillota</taxon>
        <taxon>Bacilli</taxon>
        <taxon>Bacillales</taxon>
        <taxon>Bacillaceae</taxon>
        <taxon>Streptohalobacillus</taxon>
    </lineage>
</organism>
<comment type="caution">
    <text evidence="1">The sequence shown here is derived from an EMBL/GenBank/DDBJ whole genome shotgun (WGS) entry which is preliminary data.</text>
</comment>
<dbReference type="RefSeq" id="WP_110252285.1">
    <property type="nucleotide sequence ID" value="NZ_QJJR01000028.1"/>
</dbReference>
<accession>A0A2V3VV13</accession>
<reference evidence="1 2" key="1">
    <citation type="submission" date="2018-05" db="EMBL/GenBank/DDBJ databases">
        <title>Genomic Encyclopedia of Type Strains, Phase IV (KMG-IV): sequencing the most valuable type-strain genomes for metagenomic binning, comparative biology and taxonomic classification.</title>
        <authorList>
            <person name="Goeker M."/>
        </authorList>
    </citation>
    <scope>NUCLEOTIDE SEQUENCE [LARGE SCALE GENOMIC DNA]</scope>
    <source>
        <strain evidence="1 2">DSM 22440</strain>
    </source>
</reference>
<gene>
    <name evidence="1" type="ORF">DES38_1283</name>
</gene>
<dbReference type="AlphaFoldDB" id="A0A2V3VV13"/>
<name>A0A2V3VV13_9BACI</name>
<dbReference type="Proteomes" id="UP000247922">
    <property type="component" value="Unassembled WGS sequence"/>
</dbReference>
<dbReference type="EMBL" id="QJJR01000028">
    <property type="protein sequence ID" value="PXW85767.1"/>
    <property type="molecule type" value="Genomic_DNA"/>
</dbReference>
<sequence>MDVTNNGKAIEIKVDFYDAAILANAVNKGIEAYRRYGADEFADEAEYMVKQLNRPKAIGEDVSKANLLNKIRKYLATQRRTGKISDIDVEISKLANEIEIITEK</sequence>
<evidence type="ECO:0000313" key="1">
    <source>
        <dbReference type="EMBL" id="PXW85767.1"/>
    </source>
</evidence>